<dbReference type="InterPro" id="IPR012677">
    <property type="entry name" value="Nucleotide-bd_a/b_plait_sf"/>
</dbReference>
<evidence type="ECO:0000313" key="1">
    <source>
        <dbReference type="EMBL" id="KAL0068107.1"/>
    </source>
</evidence>
<keyword evidence="2" id="KW-1185">Reference proteome</keyword>
<dbReference type="Gene3D" id="3.30.70.330">
    <property type="match status" value="2"/>
</dbReference>
<organism evidence="1 2">
    <name type="scientific">Marasmius tenuissimus</name>
    <dbReference type="NCBI Taxonomy" id="585030"/>
    <lineage>
        <taxon>Eukaryota</taxon>
        <taxon>Fungi</taxon>
        <taxon>Dikarya</taxon>
        <taxon>Basidiomycota</taxon>
        <taxon>Agaricomycotina</taxon>
        <taxon>Agaricomycetes</taxon>
        <taxon>Agaricomycetidae</taxon>
        <taxon>Agaricales</taxon>
        <taxon>Marasmiineae</taxon>
        <taxon>Marasmiaceae</taxon>
        <taxon>Marasmius</taxon>
    </lineage>
</organism>
<name>A0ABR3A3Z7_9AGAR</name>
<protein>
    <recommendedName>
        <fullName evidence="3">RRM domain-containing protein</fullName>
    </recommendedName>
</protein>
<evidence type="ECO:0008006" key="3">
    <source>
        <dbReference type="Google" id="ProtNLM"/>
    </source>
</evidence>
<proteinExistence type="predicted"/>
<dbReference type="EMBL" id="JBBXMP010000020">
    <property type="protein sequence ID" value="KAL0068107.1"/>
    <property type="molecule type" value="Genomic_DNA"/>
</dbReference>
<sequence>MQRTTRVEAEYHEGRRHQSLVEVVAAIGYRFASRRILINQLPEGATLKFLQEDMTRFGDVEAVGYKSPRNMKELASGGAAHQGPKRGWVQFCSVKSAMLALKTLRMEQGEGGPTGINFDVENCDWQLKRQYKQMFAMKRQKLQSSEYFRAVRLTKYEEPMSIPRTVMPLLRNTNLPDRGEAVLSIKKGFTQKQSPAITVEFLRPEDALVFWNTCNEEAEKTGKGKAVLKAVEPDHVTFHNARAVALGATRTIGIYNISNWEGLTREAIQYHFSLFGPVYQTQVNEKGRCAFVKYCNMDGAMAAIDRIWLKDCTFHEPYDGAMINFAADTRLGNSRVGLAPLYVKGVPNWVSKSEFS</sequence>
<dbReference type="Proteomes" id="UP001437256">
    <property type="component" value="Unassembled WGS sequence"/>
</dbReference>
<accession>A0ABR3A3Z7</accession>
<gene>
    <name evidence="1" type="ORF">AAF712_004767</name>
</gene>
<dbReference type="SUPFAM" id="SSF54928">
    <property type="entry name" value="RNA-binding domain, RBD"/>
    <property type="match status" value="1"/>
</dbReference>
<dbReference type="InterPro" id="IPR035979">
    <property type="entry name" value="RBD_domain_sf"/>
</dbReference>
<evidence type="ECO:0000313" key="2">
    <source>
        <dbReference type="Proteomes" id="UP001437256"/>
    </source>
</evidence>
<comment type="caution">
    <text evidence="1">The sequence shown here is derived from an EMBL/GenBank/DDBJ whole genome shotgun (WGS) entry which is preliminary data.</text>
</comment>
<reference evidence="1 2" key="1">
    <citation type="submission" date="2024-05" db="EMBL/GenBank/DDBJ databases">
        <title>A draft genome resource for the thread blight pathogen Marasmius tenuissimus strain MS-2.</title>
        <authorList>
            <person name="Yulfo-Soto G.E."/>
            <person name="Baruah I.K."/>
            <person name="Amoako-Attah I."/>
            <person name="Bukari Y."/>
            <person name="Meinhardt L.W."/>
            <person name="Bailey B.A."/>
            <person name="Cohen S.P."/>
        </authorList>
    </citation>
    <scope>NUCLEOTIDE SEQUENCE [LARGE SCALE GENOMIC DNA]</scope>
    <source>
        <strain evidence="1 2">MS-2</strain>
    </source>
</reference>